<dbReference type="EMBL" id="LCDO01000043">
    <property type="protein sequence ID" value="KKS53983.1"/>
    <property type="molecule type" value="Genomic_DNA"/>
</dbReference>
<reference evidence="2 3" key="1">
    <citation type="journal article" date="2015" name="Nature">
        <title>rRNA introns, odd ribosomes, and small enigmatic genomes across a large radiation of phyla.</title>
        <authorList>
            <person name="Brown C.T."/>
            <person name="Hug L.A."/>
            <person name="Thomas B.C."/>
            <person name="Sharon I."/>
            <person name="Castelle C.J."/>
            <person name="Singh A."/>
            <person name="Wilkins M.J."/>
            <person name="Williams K.H."/>
            <person name="Banfield J.F."/>
        </authorList>
    </citation>
    <scope>NUCLEOTIDE SEQUENCE [LARGE SCALE GENOMIC DNA]</scope>
</reference>
<accession>A0A0G1CWI0</accession>
<evidence type="ECO:0000256" key="1">
    <source>
        <dbReference type="SAM" id="MobiDB-lite"/>
    </source>
</evidence>
<gene>
    <name evidence="2" type="ORF">UV20_C0043G0005</name>
</gene>
<evidence type="ECO:0000313" key="3">
    <source>
        <dbReference type="Proteomes" id="UP000034837"/>
    </source>
</evidence>
<dbReference type="AlphaFoldDB" id="A0A0G1CWI0"/>
<protein>
    <submittedName>
        <fullName evidence="2">Uncharacterized protein</fullName>
    </submittedName>
</protein>
<proteinExistence type="predicted"/>
<comment type="caution">
    <text evidence="2">The sequence shown here is derived from an EMBL/GenBank/DDBJ whole genome shotgun (WGS) entry which is preliminary data.</text>
</comment>
<feature type="region of interest" description="Disordered" evidence="1">
    <location>
        <begin position="1"/>
        <end position="42"/>
    </location>
</feature>
<sequence>MNGDGRPPKKKWPKYTGQPSSSPQHYQGPPIPRPSYGYGAPPGMHLDVKQVQQLVMTPRLRTRDLSTEELAATRCIHGE</sequence>
<name>A0A0G1CWI0_9BACT</name>
<evidence type="ECO:0000313" key="2">
    <source>
        <dbReference type="EMBL" id="KKS53983.1"/>
    </source>
</evidence>
<dbReference type="Proteomes" id="UP000034837">
    <property type="component" value="Unassembled WGS sequence"/>
</dbReference>
<organism evidence="2 3">
    <name type="scientific">Candidatus Magasanikbacteria bacterium GW2011_GWA2_42_32</name>
    <dbReference type="NCBI Taxonomy" id="1619039"/>
    <lineage>
        <taxon>Bacteria</taxon>
        <taxon>Candidatus Magasanikiibacteriota</taxon>
    </lineage>
</organism>